<keyword evidence="2" id="KW-0808">Transferase</keyword>
<dbReference type="PANTHER" id="PTHR43591:SF24">
    <property type="entry name" value="2-METHOXY-6-POLYPRENYL-1,4-BENZOQUINOL METHYLASE, MITOCHONDRIAL"/>
    <property type="match status" value="1"/>
</dbReference>
<protein>
    <submittedName>
        <fullName evidence="2">Demethylmenaquinone methyltransferase</fullName>
        <ecNumber evidence="2">2.1.1.163</ecNumber>
    </submittedName>
</protein>
<dbReference type="RefSeq" id="WP_187306587.1">
    <property type="nucleotide sequence ID" value="NZ_CXST01000002.1"/>
</dbReference>
<proteinExistence type="predicted"/>
<dbReference type="GO" id="GO:0008757">
    <property type="term" value="F:S-adenosylmethionine-dependent methyltransferase activity"/>
    <property type="evidence" value="ECO:0007669"/>
    <property type="project" value="InterPro"/>
</dbReference>
<dbReference type="Pfam" id="PF08241">
    <property type="entry name" value="Methyltransf_11"/>
    <property type="match status" value="1"/>
</dbReference>
<dbReference type="AlphaFoldDB" id="A0A0M6Y4D2"/>
<feature type="domain" description="Methyltransferase type 11" evidence="1">
    <location>
        <begin position="46"/>
        <end position="144"/>
    </location>
</feature>
<dbReference type="PANTHER" id="PTHR43591">
    <property type="entry name" value="METHYLTRANSFERASE"/>
    <property type="match status" value="1"/>
</dbReference>
<dbReference type="Gene3D" id="3.40.50.150">
    <property type="entry name" value="Vaccinia Virus protein VP39"/>
    <property type="match status" value="1"/>
</dbReference>
<dbReference type="GO" id="GO:0032259">
    <property type="term" value="P:methylation"/>
    <property type="evidence" value="ECO:0007669"/>
    <property type="project" value="UniProtKB-KW"/>
</dbReference>
<keyword evidence="3" id="KW-1185">Reference proteome</keyword>
<dbReference type="Proteomes" id="UP000048926">
    <property type="component" value="Unassembled WGS sequence"/>
</dbReference>
<dbReference type="EMBL" id="CXST01000002">
    <property type="protein sequence ID" value="CTQ44965.1"/>
    <property type="molecule type" value="Genomic_DNA"/>
</dbReference>
<dbReference type="CDD" id="cd02440">
    <property type="entry name" value="AdoMet_MTases"/>
    <property type="match status" value="1"/>
</dbReference>
<reference evidence="3" key="1">
    <citation type="submission" date="2015-07" db="EMBL/GenBank/DDBJ databases">
        <authorList>
            <person name="Rodrigo-Torres Lidia"/>
            <person name="Arahal R.David."/>
        </authorList>
    </citation>
    <scope>NUCLEOTIDE SEQUENCE [LARGE SCALE GENOMIC DNA]</scope>
    <source>
        <strain evidence="3">CECT 4801</strain>
    </source>
</reference>
<keyword evidence="2" id="KW-0489">Methyltransferase</keyword>
<dbReference type="InterPro" id="IPR029063">
    <property type="entry name" value="SAM-dependent_MTases_sf"/>
</dbReference>
<name>A0A0M6Y4D2_9HYPH</name>
<sequence>MSNQEGVPRNGTFAERYDSVMVPVIFQPWAQELLQRQPPQNGDRILDLACGTGAVIREVASHGIGFAKLAGVDMSAGMLAVAAEKASVNGIDAEWFEATAGDLPFPDGGFDLAYCQQALQFFPDRVGALRELHRVLASGGRVAFCVSRDLSENPLLMAQAAALEKHVGAEAGAAVRAICQLSDPEEIRSNFEAAGFLDIQLETVSLTLHHPDGRAYAAGAMGGMHTGDKLSRLSEDDRNACFNDFLKELGPCFDGKAIRFPHVSNVVTAHT</sequence>
<dbReference type="GO" id="GO:0043770">
    <property type="term" value="F:demethylmenaquinone methyltransferase activity"/>
    <property type="evidence" value="ECO:0007669"/>
    <property type="project" value="UniProtKB-EC"/>
</dbReference>
<dbReference type="SUPFAM" id="SSF53335">
    <property type="entry name" value="S-adenosyl-L-methionine-dependent methyltransferases"/>
    <property type="match status" value="1"/>
</dbReference>
<organism evidence="2 3">
    <name type="scientific">Roseibium aggregatum</name>
    <dbReference type="NCBI Taxonomy" id="187304"/>
    <lineage>
        <taxon>Bacteria</taxon>
        <taxon>Pseudomonadati</taxon>
        <taxon>Pseudomonadota</taxon>
        <taxon>Alphaproteobacteria</taxon>
        <taxon>Hyphomicrobiales</taxon>
        <taxon>Stappiaceae</taxon>
        <taxon>Roseibium</taxon>
    </lineage>
</organism>
<dbReference type="InterPro" id="IPR013216">
    <property type="entry name" value="Methyltransf_11"/>
</dbReference>
<dbReference type="STRING" id="187304.B0E33_06290"/>
<gene>
    <name evidence="2" type="primary">ubiE_4</name>
    <name evidence="2" type="ORF">LAL4801_03412</name>
</gene>
<evidence type="ECO:0000313" key="3">
    <source>
        <dbReference type="Proteomes" id="UP000048926"/>
    </source>
</evidence>
<evidence type="ECO:0000259" key="1">
    <source>
        <dbReference type="Pfam" id="PF08241"/>
    </source>
</evidence>
<evidence type="ECO:0000313" key="2">
    <source>
        <dbReference type="EMBL" id="CTQ44965.1"/>
    </source>
</evidence>
<accession>A0A0M6Y4D2</accession>
<dbReference type="EC" id="2.1.1.163" evidence="2"/>